<dbReference type="InterPro" id="IPR036291">
    <property type="entry name" value="NAD(P)-bd_dom_sf"/>
</dbReference>
<dbReference type="PANTHER" id="PTHR43318:SF1">
    <property type="entry name" value="POLYSACCHARIDE BIOSYNTHESIS PROTEIN EPSC-RELATED"/>
    <property type="match status" value="1"/>
</dbReference>
<reference evidence="4" key="1">
    <citation type="submission" date="2023-06" db="EMBL/GenBank/DDBJ databases">
        <title>MT1 and MT2 Draft Genomes of Novel Species.</title>
        <authorList>
            <person name="Venkateswaran K."/>
        </authorList>
    </citation>
    <scope>NUCLEOTIDE SEQUENCE</scope>
    <source>
        <strain evidence="4">F6_8S_P_1B</strain>
    </source>
</reference>
<feature type="transmembrane region" description="Helical" evidence="2">
    <location>
        <begin position="31"/>
        <end position="50"/>
    </location>
</feature>
<evidence type="ECO:0000259" key="3">
    <source>
        <dbReference type="Pfam" id="PF02719"/>
    </source>
</evidence>
<dbReference type="SUPFAM" id="SSF51735">
    <property type="entry name" value="NAD(P)-binding Rossmann-fold domains"/>
    <property type="match status" value="1"/>
</dbReference>
<dbReference type="EMBL" id="JAROCF010000001">
    <property type="protein sequence ID" value="MDN4616157.1"/>
    <property type="molecule type" value="Genomic_DNA"/>
</dbReference>
<dbReference type="Proteomes" id="UP001174208">
    <property type="component" value="Unassembled WGS sequence"/>
</dbReference>
<dbReference type="PANTHER" id="PTHR43318">
    <property type="entry name" value="UDP-N-ACETYLGLUCOSAMINE 4,6-DEHYDRATASE"/>
    <property type="match status" value="1"/>
</dbReference>
<dbReference type="InterPro" id="IPR003869">
    <property type="entry name" value="Polysac_CapD-like"/>
</dbReference>
<feature type="transmembrane region" description="Helical" evidence="2">
    <location>
        <begin position="122"/>
        <end position="141"/>
    </location>
</feature>
<gene>
    <name evidence="4" type="ORF">P5G50_17045</name>
</gene>
<evidence type="ECO:0000313" key="4">
    <source>
        <dbReference type="EMBL" id="MDN4616157.1"/>
    </source>
</evidence>
<feature type="transmembrane region" description="Helical" evidence="2">
    <location>
        <begin position="162"/>
        <end position="179"/>
    </location>
</feature>
<comment type="caution">
    <text evidence="4">The sequence shown here is derived from an EMBL/GenBank/DDBJ whole genome shotgun (WGS) entry which is preliminary data.</text>
</comment>
<keyword evidence="2" id="KW-1133">Transmembrane helix</keyword>
<feature type="transmembrane region" description="Helical" evidence="2">
    <location>
        <begin position="95"/>
        <end position="116"/>
    </location>
</feature>
<name>A0ABT8KI71_9MICO</name>
<organism evidence="4 5">
    <name type="scientific">Leifsonia williamsii</name>
    <dbReference type="NCBI Taxonomy" id="3035919"/>
    <lineage>
        <taxon>Bacteria</taxon>
        <taxon>Bacillati</taxon>
        <taxon>Actinomycetota</taxon>
        <taxon>Actinomycetes</taxon>
        <taxon>Micrococcales</taxon>
        <taxon>Microbacteriaceae</taxon>
        <taxon>Leifsonia</taxon>
    </lineage>
</organism>
<dbReference type="InterPro" id="IPR051203">
    <property type="entry name" value="Polysaccharide_Synthase-Rel"/>
</dbReference>
<accession>A0ABT8KI71</accession>
<protein>
    <submittedName>
        <fullName evidence="4">Nucleoside-diphosphate sugar epimerase/dehydratase</fullName>
    </submittedName>
</protein>
<dbReference type="SUPFAM" id="SSF53335">
    <property type="entry name" value="S-adenosyl-L-methionine-dependent methyltransferases"/>
    <property type="match status" value="1"/>
</dbReference>
<evidence type="ECO:0000256" key="1">
    <source>
        <dbReference type="ARBA" id="ARBA00007430"/>
    </source>
</evidence>
<keyword evidence="5" id="KW-1185">Reference proteome</keyword>
<dbReference type="InterPro" id="IPR029063">
    <property type="entry name" value="SAM-dependent_MTases_sf"/>
</dbReference>
<evidence type="ECO:0000256" key="2">
    <source>
        <dbReference type="SAM" id="Phobius"/>
    </source>
</evidence>
<keyword evidence="2" id="KW-0812">Transmembrane</keyword>
<comment type="similarity">
    <text evidence="1">Belongs to the polysaccharide synthase family.</text>
</comment>
<dbReference type="Gene3D" id="3.40.50.720">
    <property type="entry name" value="NAD(P)-binding Rossmann-like Domain"/>
    <property type="match status" value="2"/>
</dbReference>
<dbReference type="Pfam" id="PF13727">
    <property type="entry name" value="CoA_binding_3"/>
    <property type="match status" value="1"/>
</dbReference>
<proteinExistence type="inferred from homology"/>
<sequence>MTFKDRLWAKGVQDETRARGESLVARFGSQYLADSLAWVVAIFVAVIFRYDFNVTQIQILPVLVACVVVLLLQLVLGWLFWVYRGRYTYGSFEEATAVAVTVACVSVIITLPLAAFSPALHLPRSLALIAGPIAFGLMGLARYLKRQYVIRKLKVNADAGRAIIVGAGFMGSIMVRRMLTDPESAYLPVGFLDDDKGKRNLRLLGVPVLGTIQDMAAAAQATSATVAIVCVARADATLLKRISDLAEPLGLTVKVLPELDEVLGGKTRLSDMRTLSIEDLIGRRPVDTDVESIGGYLTGRKVLVTGAGGSIGSELCRQIAKYRPAELIMLDRDETGLQHAQLNIAGNGLLDSRDIVLADIRDAQALHDLFLERKPDVVFHAAALKHLPMLERYPGEAWKTNVLGTLNVLNAALASGVQQFINISTDKAARPSSILGHSKRVAERLTAWAGDTSGLAYLSVRFGNVLGSRGSLIPTFKRLIDEGKPLTVTHPQATRYFMTIPEACQLVMQAGAIGTAGEVLILDMGEPVSILDIAHRMIAQSGKDIEVVFTGLRPGEKLHEELIGEDEVDVRPRHPLISHARIRPLRPERLDRQEWERRWSEGHTDTNMVSVSQVREVAEARQLAESRHVTEGRRGGSAS</sequence>
<dbReference type="CDD" id="cd05237">
    <property type="entry name" value="UDP_invert_4-6DH_SDR_e"/>
    <property type="match status" value="1"/>
</dbReference>
<dbReference type="Pfam" id="PF02719">
    <property type="entry name" value="Polysacc_synt_2"/>
    <property type="match status" value="1"/>
</dbReference>
<feature type="transmembrane region" description="Helical" evidence="2">
    <location>
        <begin position="62"/>
        <end position="83"/>
    </location>
</feature>
<evidence type="ECO:0000313" key="5">
    <source>
        <dbReference type="Proteomes" id="UP001174208"/>
    </source>
</evidence>
<keyword evidence="2" id="KW-0472">Membrane</keyword>
<dbReference type="RefSeq" id="WP_301212272.1">
    <property type="nucleotide sequence ID" value="NZ_JAROCF010000001.1"/>
</dbReference>
<feature type="domain" description="Polysaccharide biosynthesis protein CapD-like" evidence="3">
    <location>
        <begin position="302"/>
        <end position="578"/>
    </location>
</feature>